<dbReference type="EMBL" id="QGSY01000330">
    <property type="protein sequence ID" value="RQX01629.1"/>
    <property type="molecule type" value="Genomic_DNA"/>
</dbReference>
<name>A0A3N9WLU8_9ACTN</name>
<dbReference type="Proteomes" id="UP000266889">
    <property type="component" value="Unassembled WGS sequence"/>
</dbReference>
<sequence>MTSADQEGWSFATARVPAEFGAAIQPLTPAVQHAWGDEETLCGLVEDQIELYRHLFDREDASACPTCRQQAAAAPTWPCAQERLHDRLLAAAEGPMREDLLDALRQGAEIKLWLNGPAASLAKHYAQLDRIVEGSPALIAALSVNGSVGLARVEHGPWQFIVVLPGHGFPLIARARADR</sequence>
<proteinExistence type="predicted"/>
<dbReference type="AlphaFoldDB" id="A0A3N9WLU8"/>
<gene>
    <name evidence="1" type="ORF">DLJ58_32405</name>
</gene>
<evidence type="ECO:0000313" key="2">
    <source>
        <dbReference type="Proteomes" id="UP000266889"/>
    </source>
</evidence>
<dbReference type="RefSeq" id="WP_124862561.1">
    <property type="nucleotide sequence ID" value="NZ_QGSY01000330.1"/>
</dbReference>
<evidence type="ECO:0000313" key="1">
    <source>
        <dbReference type="EMBL" id="RQX01629.1"/>
    </source>
</evidence>
<dbReference type="OrthoDB" id="3361627at2"/>
<keyword evidence="2" id="KW-1185">Reference proteome</keyword>
<protein>
    <submittedName>
        <fullName evidence="1">Uncharacterized protein</fullName>
    </submittedName>
</protein>
<comment type="caution">
    <text evidence="1">The sequence shown here is derived from an EMBL/GenBank/DDBJ whole genome shotgun (WGS) entry which is preliminary data.</text>
</comment>
<organism evidence="1 2">
    <name type="scientific">Micromonospora arida</name>
    <dbReference type="NCBI Taxonomy" id="2203715"/>
    <lineage>
        <taxon>Bacteria</taxon>
        <taxon>Bacillati</taxon>
        <taxon>Actinomycetota</taxon>
        <taxon>Actinomycetes</taxon>
        <taxon>Micromonosporales</taxon>
        <taxon>Micromonosporaceae</taxon>
        <taxon>Micromonospora</taxon>
    </lineage>
</organism>
<accession>A0A3N9WLU8</accession>
<reference evidence="1 2" key="1">
    <citation type="submission" date="2018-05" db="EMBL/GenBank/DDBJ databases">
        <title>Micromonospora from Atacama Desert.</title>
        <authorList>
            <person name="Carro L."/>
            <person name="Goodfellow M."/>
            <person name="Klenk H.-P."/>
        </authorList>
    </citation>
    <scope>NUCLEOTIDE SEQUENCE [LARGE SCALE GENOMIC DNA]</scope>
    <source>
        <strain evidence="1 2">LB32</strain>
    </source>
</reference>